<organism evidence="2 3">
    <name type="scientific">Veillonella tobetsuensis</name>
    <dbReference type="NCBI Taxonomy" id="1110546"/>
    <lineage>
        <taxon>Bacteria</taxon>
        <taxon>Bacillati</taxon>
        <taxon>Bacillota</taxon>
        <taxon>Negativicutes</taxon>
        <taxon>Veillonellales</taxon>
        <taxon>Veillonellaceae</taxon>
        <taxon>Veillonella</taxon>
    </lineage>
</organism>
<gene>
    <name evidence="2" type="ORF">PAGU1579_15180</name>
</gene>
<dbReference type="AlphaFoldDB" id="A0A480B6N0"/>
<keyword evidence="1" id="KW-0472">Membrane</keyword>
<evidence type="ECO:0000313" key="2">
    <source>
        <dbReference type="EMBL" id="GCL69749.1"/>
    </source>
</evidence>
<evidence type="ECO:0000313" key="3">
    <source>
        <dbReference type="Proteomes" id="UP000303581"/>
    </source>
</evidence>
<proteinExistence type="predicted"/>
<accession>A0A480B6N0</accession>
<keyword evidence="1" id="KW-0812">Transmembrane</keyword>
<comment type="caution">
    <text evidence="2">The sequence shown here is derived from an EMBL/GenBank/DDBJ whole genome shotgun (WGS) entry which is preliminary data.</text>
</comment>
<dbReference type="EMBL" id="BJCR01000052">
    <property type="protein sequence ID" value="GCL69749.1"/>
    <property type="molecule type" value="Genomic_DNA"/>
</dbReference>
<reference evidence="2 3" key="1">
    <citation type="submission" date="2019-03" db="EMBL/GenBank/DDBJ databases">
        <title>Draft genome sequences of two Veillonella tobetsuensis clinical isolates from intraoperative bronchial fluids of elderly patients with pulmonary carcinoma.</title>
        <authorList>
            <person name="Akiyama T."/>
        </authorList>
    </citation>
    <scope>NUCLEOTIDE SEQUENCE [LARGE SCALE GENOMIC DNA]</scope>
    <source>
        <strain evidence="2 3">PAGU 1579</strain>
    </source>
</reference>
<keyword evidence="1" id="KW-1133">Transmembrane helix</keyword>
<evidence type="ECO:0000256" key="1">
    <source>
        <dbReference type="SAM" id="Phobius"/>
    </source>
</evidence>
<sequence>MFLKIYNYFVRGVVLFFLIIIPFTIVTNPEMIEDEVIFIFLLLYIL</sequence>
<protein>
    <submittedName>
        <fullName evidence="2">Uncharacterized protein</fullName>
    </submittedName>
</protein>
<name>A0A480B6N0_9FIRM</name>
<keyword evidence="3" id="KW-1185">Reference proteome</keyword>
<dbReference type="Proteomes" id="UP000303581">
    <property type="component" value="Unassembled WGS sequence"/>
</dbReference>
<feature type="transmembrane region" description="Helical" evidence="1">
    <location>
        <begin position="6"/>
        <end position="26"/>
    </location>
</feature>